<feature type="region of interest" description="Disordered" evidence="1">
    <location>
        <begin position="643"/>
        <end position="662"/>
    </location>
</feature>
<dbReference type="Gene3D" id="3.10.100.10">
    <property type="entry name" value="Mannose-Binding Protein A, subunit A"/>
    <property type="match status" value="1"/>
</dbReference>
<organism evidence="3 4">
    <name type="scientific">Diploscapter pachys</name>
    <dbReference type="NCBI Taxonomy" id="2018661"/>
    <lineage>
        <taxon>Eukaryota</taxon>
        <taxon>Metazoa</taxon>
        <taxon>Ecdysozoa</taxon>
        <taxon>Nematoda</taxon>
        <taxon>Chromadorea</taxon>
        <taxon>Rhabditida</taxon>
        <taxon>Rhabditina</taxon>
        <taxon>Rhabditomorpha</taxon>
        <taxon>Rhabditoidea</taxon>
        <taxon>Rhabditidae</taxon>
        <taxon>Diploscapter</taxon>
    </lineage>
</organism>
<dbReference type="Pfam" id="PF00059">
    <property type="entry name" value="Lectin_C"/>
    <property type="match status" value="1"/>
</dbReference>
<dbReference type="OrthoDB" id="4405280at2759"/>
<feature type="compositionally biased region" description="Polar residues" evidence="1">
    <location>
        <begin position="207"/>
        <end position="217"/>
    </location>
</feature>
<feature type="region of interest" description="Disordered" evidence="1">
    <location>
        <begin position="594"/>
        <end position="621"/>
    </location>
</feature>
<dbReference type="InterPro" id="IPR016187">
    <property type="entry name" value="CTDL_fold"/>
</dbReference>
<dbReference type="InterPro" id="IPR001304">
    <property type="entry name" value="C-type_lectin-like"/>
</dbReference>
<dbReference type="SMART" id="SM00034">
    <property type="entry name" value="CLECT"/>
    <property type="match status" value="1"/>
</dbReference>
<evidence type="ECO:0000313" key="4">
    <source>
        <dbReference type="Proteomes" id="UP000218231"/>
    </source>
</evidence>
<protein>
    <recommendedName>
        <fullName evidence="2">C-type lectin domain-containing protein</fullName>
    </recommendedName>
</protein>
<gene>
    <name evidence="3" type="ORF">WR25_00191</name>
</gene>
<evidence type="ECO:0000256" key="1">
    <source>
        <dbReference type="SAM" id="MobiDB-lite"/>
    </source>
</evidence>
<name>A0A2A2J3T1_9BILA</name>
<dbReference type="AlphaFoldDB" id="A0A2A2J3T1"/>
<dbReference type="CDD" id="cd00037">
    <property type="entry name" value="CLECT"/>
    <property type="match status" value="1"/>
</dbReference>
<dbReference type="PROSITE" id="PS50041">
    <property type="entry name" value="C_TYPE_LECTIN_2"/>
    <property type="match status" value="1"/>
</dbReference>
<reference evidence="3 4" key="1">
    <citation type="journal article" date="2017" name="Curr. Biol.">
        <title>Genome architecture and evolution of a unichromosomal asexual nematode.</title>
        <authorList>
            <person name="Fradin H."/>
            <person name="Zegar C."/>
            <person name="Gutwein M."/>
            <person name="Lucas J."/>
            <person name="Kovtun M."/>
            <person name="Corcoran D."/>
            <person name="Baugh L.R."/>
            <person name="Kiontke K."/>
            <person name="Gunsalus K."/>
            <person name="Fitch D.H."/>
            <person name="Piano F."/>
        </authorList>
    </citation>
    <scope>NUCLEOTIDE SEQUENCE [LARGE SCALE GENOMIC DNA]</scope>
    <source>
        <strain evidence="3">PF1309</strain>
    </source>
</reference>
<dbReference type="STRING" id="2018661.A0A2A2J3T1"/>
<dbReference type="InterPro" id="IPR016186">
    <property type="entry name" value="C-type_lectin-like/link_sf"/>
</dbReference>
<comment type="caution">
    <text evidence="3">The sequence shown here is derived from an EMBL/GenBank/DDBJ whole genome shotgun (WGS) entry which is preliminary data.</text>
</comment>
<evidence type="ECO:0000259" key="2">
    <source>
        <dbReference type="PROSITE" id="PS50041"/>
    </source>
</evidence>
<feature type="compositionally biased region" description="Polar residues" evidence="1">
    <location>
        <begin position="224"/>
        <end position="233"/>
    </location>
</feature>
<feature type="region of interest" description="Disordered" evidence="1">
    <location>
        <begin position="191"/>
        <end position="251"/>
    </location>
</feature>
<dbReference type="SUPFAM" id="SSF56436">
    <property type="entry name" value="C-type lectin-like"/>
    <property type="match status" value="1"/>
</dbReference>
<feature type="compositionally biased region" description="Acidic residues" evidence="1">
    <location>
        <begin position="236"/>
        <end position="250"/>
    </location>
</feature>
<feature type="domain" description="C-type lectin" evidence="2">
    <location>
        <begin position="686"/>
        <end position="787"/>
    </location>
</feature>
<dbReference type="EMBL" id="LIAE01010699">
    <property type="protein sequence ID" value="PAV56468.1"/>
    <property type="molecule type" value="Genomic_DNA"/>
</dbReference>
<accession>A0A2A2J3T1</accession>
<proteinExistence type="predicted"/>
<dbReference type="Proteomes" id="UP000218231">
    <property type="component" value="Unassembled WGS sequence"/>
</dbReference>
<keyword evidence="4" id="KW-1185">Reference proteome</keyword>
<evidence type="ECO:0000313" key="3">
    <source>
        <dbReference type="EMBL" id="PAV56468.1"/>
    </source>
</evidence>
<sequence>MNVDCEDGHICRDGECANLVGTFCIGHADCGPAMTCQQNKCQLKETEALCNCQSNEICQHGQCYPNDECAYVHCEQGFYCIHGQCSNAIGLACEDGNCHGGTICVNNVCVADPCLNRMRKFHLSLFLLLICYKFAEPLDSLPFSKPEVAEDLASTYKKPVAIVEKLEVDEPGEPLAARVKYRRTTFKRKELEVGQEPVDTKPGNSLGEPQSQNSTASELKKQVDTGSQNSGRDSSVLDEAEGSSSDEPEYVFEKPIEVIAEEQSITSSKKIKIIESVKEEASIIPAKIHARKSKRPNKTGTLAAEPLLGSEGPSLDDFIYASGPSINVSVDDVIKKPPKIVQDESYDSVLEKNPARVSQRKRRRKTKLEIILLPLEGIEGPSSEEIKIVFTPIEEETPVTEYLKQPPRLIDNNRCIDATRPNPGKVKERKTKYKMAKELKTEELLGTEGPNLSEFYTTTKTSVQESRLETKPDSHGTTISNVSESEATTVATSLNAITTPTRYGHRKLTTHPPWMNLDDYTVNLSKEEREKHKNGIDKLSVTWPDLPKTTLSISVKNSNISIPLPPDGTEYFNATCKYKLVNYEQAGKENLITNSSKDAKSSVSKDSNDEEEDFADYDPTSARVNTKKQEVWVLVCSNATNPTVASDKPEQKRMTKAPKRNSVHVAENASEVMTADTKKLGLICQKAEKLCSKMKAHLTSIESEEENYYVSSLTNTTTSTDEKSLPWLDRDAKVWSWLDGKKAGFVNWPPNKDGTNSAFNCITFSTQDTPDKTKDGKDSLKWKPITCVARKHVYVYLLGLVGSDLEDSSVSQMTAHGGGVDVVWELVGTVDFATHSTMLTVASLQIKNNQFLKLNTITNFTSCLQ</sequence>